<protein>
    <submittedName>
        <fullName evidence="1">Uncharacterized protein</fullName>
    </submittedName>
</protein>
<evidence type="ECO:0000313" key="1">
    <source>
        <dbReference type="EMBL" id="KAH6617098.1"/>
    </source>
</evidence>
<evidence type="ECO:0000313" key="2">
    <source>
        <dbReference type="Proteomes" id="UP000724584"/>
    </source>
</evidence>
<keyword evidence="2" id="KW-1185">Reference proteome</keyword>
<accession>A0ACB7NUQ0</accession>
<dbReference type="EMBL" id="JAGIZQ010000007">
    <property type="protein sequence ID" value="KAH6617098.1"/>
    <property type="molecule type" value="Genomic_DNA"/>
</dbReference>
<gene>
    <name evidence="1" type="ORF">F5144DRAFT_606607</name>
</gene>
<name>A0ACB7NUQ0_9PEZI</name>
<proteinExistence type="predicted"/>
<reference evidence="1 2" key="1">
    <citation type="journal article" date="2021" name="Nat. Commun.">
        <title>Genetic determinants of endophytism in the Arabidopsis root mycobiome.</title>
        <authorList>
            <person name="Mesny F."/>
            <person name="Miyauchi S."/>
            <person name="Thiergart T."/>
            <person name="Pickel B."/>
            <person name="Atanasova L."/>
            <person name="Karlsson M."/>
            <person name="Huettel B."/>
            <person name="Barry K.W."/>
            <person name="Haridas S."/>
            <person name="Chen C."/>
            <person name="Bauer D."/>
            <person name="Andreopoulos W."/>
            <person name="Pangilinan J."/>
            <person name="LaButti K."/>
            <person name="Riley R."/>
            <person name="Lipzen A."/>
            <person name="Clum A."/>
            <person name="Drula E."/>
            <person name="Henrissat B."/>
            <person name="Kohler A."/>
            <person name="Grigoriev I.V."/>
            <person name="Martin F.M."/>
            <person name="Hacquard S."/>
        </authorList>
    </citation>
    <scope>NUCLEOTIDE SEQUENCE [LARGE SCALE GENOMIC DNA]</scope>
    <source>
        <strain evidence="1 2">MPI-SDFR-AT-0079</strain>
    </source>
</reference>
<dbReference type="Proteomes" id="UP000724584">
    <property type="component" value="Unassembled WGS sequence"/>
</dbReference>
<organism evidence="1 2">
    <name type="scientific">Chaetomium tenue</name>
    <dbReference type="NCBI Taxonomy" id="1854479"/>
    <lineage>
        <taxon>Eukaryota</taxon>
        <taxon>Fungi</taxon>
        <taxon>Dikarya</taxon>
        <taxon>Ascomycota</taxon>
        <taxon>Pezizomycotina</taxon>
        <taxon>Sordariomycetes</taxon>
        <taxon>Sordariomycetidae</taxon>
        <taxon>Sordariales</taxon>
        <taxon>Chaetomiaceae</taxon>
        <taxon>Chaetomium</taxon>
    </lineage>
</organism>
<comment type="caution">
    <text evidence="1">The sequence shown here is derived from an EMBL/GenBank/DDBJ whole genome shotgun (WGS) entry which is preliminary data.</text>
</comment>
<sequence length="154" mass="16677">MSSITTTNLPPSDSQAGTLLADVRRELDDLCARADRAIHDAWVQHRDVRALLATPSHLQRQWWGRSNARFGKAVSKAVKEFNVGLWRLYDDTARGHGDELAEQVWETLRADDYAPANYQKVDGGTTHGLWETLAALEGVRLPVDGGGGGGGGGG</sequence>